<dbReference type="Proteomes" id="UP000798662">
    <property type="component" value="Chromosome 2"/>
</dbReference>
<comment type="caution">
    <text evidence="1">The sequence shown here is derived from an EMBL/GenBank/DDBJ whole genome shotgun (WGS) entry which is preliminary data.</text>
</comment>
<organism evidence="1 2">
    <name type="scientific">Pyropia yezoensis</name>
    <name type="common">Susabi-nori</name>
    <name type="synonym">Porphyra yezoensis</name>
    <dbReference type="NCBI Taxonomy" id="2788"/>
    <lineage>
        <taxon>Eukaryota</taxon>
        <taxon>Rhodophyta</taxon>
        <taxon>Bangiophyceae</taxon>
        <taxon>Bangiales</taxon>
        <taxon>Bangiaceae</taxon>
        <taxon>Pyropia</taxon>
    </lineage>
</organism>
<keyword evidence="2" id="KW-1185">Reference proteome</keyword>
<protein>
    <submittedName>
        <fullName evidence="1">Uncharacterized protein</fullName>
    </submittedName>
</protein>
<name>A0ACC3C3W1_PYRYE</name>
<reference evidence="1" key="1">
    <citation type="submission" date="2019-11" db="EMBL/GenBank/DDBJ databases">
        <title>Nori genome reveals adaptations in red seaweeds to the harsh intertidal environment.</title>
        <authorList>
            <person name="Wang D."/>
            <person name="Mao Y."/>
        </authorList>
    </citation>
    <scope>NUCLEOTIDE SEQUENCE</scope>
    <source>
        <tissue evidence="1">Gametophyte</tissue>
    </source>
</reference>
<proteinExistence type="predicted"/>
<accession>A0ACC3C3W1</accession>
<sequence>MRAFAEVIGTATGDASPAVLLFFDDARYVFNAGDGTQRYCNEAGIKVTAKLRTVLLTGLAPPAVGGLLGLLLTAADAGMEAVSVVAPVGLRPFFDAARPFYHRPALATRLVEVAGVGARAGVGATANAGAAEPVVVVEDANVVVTAVPLVPLPPAVEEGDALGAAPPPTLPVVIAYIARLRPGPGKFDAARAAALGVPPGPDRGRLVRGEAVTVATADGGTTTVSPADVLSPPTPGPVVVVLDIPSMAAGAYGPSPPPPACLATLRRGDVALRVLGTGACLPGKHRNVSGSMLHLAGRGNVLLDAGEGTYGQLVRALGRAAADAAVAATRLVFISHLHADHHLGLLSFLHRRRGLTAHPLLLLGLSLVTVPVDHCPAAYGVTLTDTVRGWSFVYSGDTRPCAGLAAAGAAVAPVLALHEATLDDALSAEAAAKAHCTTGDALGVPFFLPEEEELLVRYVRTRALIGRGLTRDAFLDTCEEYILALSPERQAMARARFNAKTRPGCTVAFTVSPSGTVAPYFAVVEGSGPGHAFVTVADDGGSRQVALASRLNDGAVVVRRKPPGFDKALFDLFAAMFAKWAKQFFPNEKGADGPAPDVDLALLAARLVPVVRKDMAQPVVTNGTLSTAGTAVVLTAPQVIQALQDLEQDKLDMDEAKEAGKRAREQRASDKLAEKAAKDAAAKRRRAELVWRQVCQLTAEVAQLRVSAVLPTRRKQTHRLRAARQQRRVGAGESAAPFSVLWWQVGQLAARVARGSTGR</sequence>
<dbReference type="EMBL" id="CM020619">
    <property type="protein sequence ID" value="KAK1864492.1"/>
    <property type="molecule type" value="Genomic_DNA"/>
</dbReference>
<evidence type="ECO:0000313" key="1">
    <source>
        <dbReference type="EMBL" id="KAK1864492.1"/>
    </source>
</evidence>
<gene>
    <name evidence="1" type="ORF">I4F81_007038</name>
</gene>
<evidence type="ECO:0000313" key="2">
    <source>
        <dbReference type="Proteomes" id="UP000798662"/>
    </source>
</evidence>